<keyword evidence="1" id="KW-0472">Membrane</keyword>
<organism evidence="2">
    <name type="scientific">Aedes albopictus</name>
    <name type="common">Asian tiger mosquito</name>
    <name type="synonym">Stegomyia albopicta</name>
    <dbReference type="NCBI Taxonomy" id="7160"/>
    <lineage>
        <taxon>Eukaryota</taxon>
        <taxon>Metazoa</taxon>
        <taxon>Ecdysozoa</taxon>
        <taxon>Arthropoda</taxon>
        <taxon>Hexapoda</taxon>
        <taxon>Insecta</taxon>
        <taxon>Pterygota</taxon>
        <taxon>Neoptera</taxon>
        <taxon>Endopterygota</taxon>
        <taxon>Diptera</taxon>
        <taxon>Nematocera</taxon>
        <taxon>Culicoidea</taxon>
        <taxon>Culicidae</taxon>
        <taxon>Culicinae</taxon>
        <taxon>Aedini</taxon>
        <taxon>Aedes</taxon>
        <taxon>Stegomyia</taxon>
    </lineage>
</organism>
<keyword evidence="1" id="KW-1133">Transmembrane helix</keyword>
<feature type="transmembrane region" description="Helical" evidence="1">
    <location>
        <begin position="92"/>
        <end position="119"/>
    </location>
</feature>
<feature type="transmembrane region" description="Helical" evidence="1">
    <location>
        <begin position="65"/>
        <end position="86"/>
    </location>
</feature>
<keyword evidence="1" id="KW-0812">Transmembrane</keyword>
<dbReference type="VEuPathDB" id="VectorBase:AALC636_007631"/>
<evidence type="ECO:0000256" key="1">
    <source>
        <dbReference type="SAM" id="Phobius"/>
    </source>
</evidence>
<feature type="transmembrane region" description="Helical" evidence="1">
    <location>
        <begin position="159"/>
        <end position="179"/>
    </location>
</feature>
<accession>A0A1W7R4Z8</accession>
<protein>
    <submittedName>
        <fullName evidence="2">Uncharacterized protein</fullName>
    </submittedName>
</protein>
<feature type="transmembrane region" description="Helical" evidence="1">
    <location>
        <begin position="199"/>
        <end position="230"/>
    </location>
</feature>
<evidence type="ECO:0000313" key="2">
    <source>
        <dbReference type="EMBL" id="JAV46231.1"/>
    </source>
</evidence>
<sequence length="418" mass="48081">MIPLVRVVWLWLKRVFPIKINNIRHFSLNEGPTGDCFWLLDVFLLLAGVRSNTTSRWSTEGLIRYFINGLFTYQAIVAVLHLFYAFRSEHTQLLAIVFHSMKLSGIFVAGAKVTLVAYFRTSIGHVRRLITGNSINSGDEVYDQLEHAKFKKLARKMMLVVYVVLVVDAFLMFIPCAATEELFTLPPPLSRAGPSMSPVLYTCAAQLLFLGAVPKFFSNLACIGTLIIGMRSKLQILVHRWDRILNHPLESPRLYFERMDRELRIVLDQQMEYWKQLQVLKGLVEKSFFIVHYYSLYSIGSCFFVARELGINVLTGVIYASAFAYLMQHYLWCHLVDSLQDVANTIGEEIYVHCAQMPYSRKYHKQYMQMKTSLIIVWYNTINGMSMQCMGMINISTATFGDLINIIYSVLTFLINMS</sequence>
<name>A0A1W7R4Z8_AEDAL</name>
<proteinExistence type="predicted"/>
<feature type="transmembrane region" description="Helical" evidence="1">
    <location>
        <begin position="395"/>
        <end position="415"/>
    </location>
</feature>
<dbReference type="AlphaFoldDB" id="A0A1W7R4Z8"/>
<dbReference type="EMBL" id="GEHC01001414">
    <property type="protein sequence ID" value="JAV46231.1"/>
    <property type="molecule type" value="Transcribed_RNA"/>
</dbReference>
<dbReference type="VEuPathDB" id="VectorBase:AALFPA_053026"/>
<dbReference type="VEuPathDB" id="VectorBase:AALF027388"/>
<reference evidence="2" key="1">
    <citation type="submission" date="2016-03" db="EMBL/GenBank/DDBJ databases">
        <title>RNAseq analyses of the sensorial organs of adult female Aedes albopictus.</title>
        <authorList>
            <person name="Fabrizio L."/>
            <person name="Ribeiro J.M."/>
            <person name="Arca B."/>
        </authorList>
    </citation>
    <scope>NUCLEOTIDE SEQUENCE</scope>
</reference>